<dbReference type="RefSeq" id="WP_021056718.1">
    <property type="nucleotide sequence ID" value="NZ_KE356561.1"/>
</dbReference>
<dbReference type="GO" id="GO:0016020">
    <property type="term" value="C:membrane"/>
    <property type="evidence" value="ECO:0007669"/>
    <property type="project" value="InterPro"/>
</dbReference>
<keyword evidence="6" id="KW-0472">Membrane</keyword>
<reference evidence="9 10" key="1">
    <citation type="journal article" date="2013" name="PLoS ONE">
        <title>Assembly-driven community genomics of a hypersaline microbial ecosystem.</title>
        <authorList>
            <person name="Podell S."/>
            <person name="Ugalde J.A."/>
            <person name="Narasingarao P."/>
            <person name="Banfield J.F."/>
            <person name="Heidelberg K.B."/>
            <person name="Allen E.E."/>
        </authorList>
    </citation>
    <scope>NUCLEOTIDE SEQUENCE [LARGE SCALE GENOMIC DNA]</scope>
    <source>
        <strain evidence="10">J07HQW2</strain>
    </source>
</reference>
<evidence type="ECO:0000256" key="6">
    <source>
        <dbReference type="ARBA" id="ARBA00023136"/>
    </source>
</evidence>
<dbReference type="PROSITE" id="PS50893">
    <property type="entry name" value="ABC_TRANSPORTER_2"/>
    <property type="match status" value="1"/>
</dbReference>
<dbReference type="PANTHER" id="PTHR43166:SF6">
    <property type="entry name" value="PHOSPHONATES IMPORT ATP-BINDING PROTEIN PHNC"/>
    <property type="match status" value="1"/>
</dbReference>
<feature type="compositionally biased region" description="Acidic residues" evidence="7">
    <location>
        <begin position="258"/>
        <end position="277"/>
    </location>
</feature>
<dbReference type="InterPro" id="IPR003439">
    <property type="entry name" value="ABC_transporter-like_ATP-bd"/>
</dbReference>
<dbReference type="InterPro" id="IPR012693">
    <property type="entry name" value="ABC_transpr_PhnC"/>
</dbReference>
<dbReference type="Proteomes" id="UP000030710">
    <property type="component" value="Unassembled WGS sequence"/>
</dbReference>
<organism evidence="9 10">
    <name type="scientific">Haloquadratum walsbyi J07HQW2</name>
    <dbReference type="NCBI Taxonomy" id="1238425"/>
    <lineage>
        <taxon>Archaea</taxon>
        <taxon>Methanobacteriati</taxon>
        <taxon>Methanobacteriota</taxon>
        <taxon>Stenosarchaea group</taxon>
        <taxon>Halobacteria</taxon>
        <taxon>Halobacteriales</taxon>
        <taxon>Haloferacaceae</taxon>
        <taxon>Haloquadratum</taxon>
    </lineage>
</organism>
<keyword evidence="5" id="KW-1278">Translocase</keyword>
<evidence type="ECO:0000313" key="9">
    <source>
        <dbReference type="EMBL" id="ERG97257.1"/>
    </source>
</evidence>
<sequence length="285" mass="30605">MSTLTVDNVTKTYGDVVALDSVSFEIEDEFVVLLGESGAGKSTMLRCVNGLTHPTEGEIRLNGDPINGSRPDVGMIFQQHNLVDGVSAYMNALTGSLDRTSTVSSLLQQQSRETKERALEALQTVGLLDESHQRVSQMSGGQQQRVGIARALVQDPALLLADEPVASLDPSSAESVMDYLKKAANVHEVTALVSLHQVNIAAYFGERFIGLRDGEILFDVTPEKLTPESVDELYGNVETVGLADDSAGNSITTTATDTDSDSDSETEPDPDDSDETEIIGRRVES</sequence>
<dbReference type="PANTHER" id="PTHR43166">
    <property type="entry name" value="AMINO ACID IMPORT ATP-BINDING PROTEIN"/>
    <property type="match status" value="1"/>
</dbReference>
<dbReference type="HOGENOM" id="CLU_000604_1_22_2"/>
<evidence type="ECO:0000256" key="7">
    <source>
        <dbReference type="SAM" id="MobiDB-lite"/>
    </source>
</evidence>
<dbReference type="InterPro" id="IPR003593">
    <property type="entry name" value="AAA+_ATPase"/>
</dbReference>
<dbReference type="InterPro" id="IPR025662">
    <property type="entry name" value="Sigma_54_int_dom_ATP-bd_1"/>
</dbReference>
<dbReference type="GO" id="GO:0016887">
    <property type="term" value="F:ATP hydrolysis activity"/>
    <property type="evidence" value="ECO:0007669"/>
    <property type="project" value="InterPro"/>
</dbReference>
<keyword evidence="2" id="KW-1003">Cell membrane</keyword>
<dbReference type="GO" id="GO:0015416">
    <property type="term" value="F:ABC-type phosphonate transporter activity"/>
    <property type="evidence" value="ECO:0007669"/>
    <property type="project" value="InterPro"/>
</dbReference>
<dbReference type="Pfam" id="PF00005">
    <property type="entry name" value="ABC_tran"/>
    <property type="match status" value="1"/>
</dbReference>
<evidence type="ECO:0000313" key="10">
    <source>
        <dbReference type="Proteomes" id="UP000030710"/>
    </source>
</evidence>
<dbReference type="SMART" id="SM00382">
    <property type="entry name" value="AAA"/>
    <property type="match status" value="1"/>
</dbReference>
<dbReference type="AlphaFoldDB" id="U1PTW7"/>
<dbReference type="eggNOG" id="arCOG00206">
    <property type="taxonomic scope" value="Archaea"/>
</dbReference>
<evidence type="ECO:0000256" key="3">
    <source>
        <dbReference type="ARBA" id="ARBA00022741"/>
    </source>
</evidence>
<dbReference type="InterPro" id="IPR050086">
    <property type="entry name" value="MetN_ABC_transporter-like"/>
</dbReference>
<feature type="domain" description="ABC transporter" evidence="8">
    <location>
        <begin position="4"/>
        <end position="238"/>
    </location>
</feature>
<name>U1PTW7_9EURY</name>
<dbReference type="STRING" id="1238425.J07HQW2_03743"/>
<dbReference type="PROSITE" id="PS00675">
    <property type="entry name" value="SIGMA54_INTERACT_1"/>
    <property type="match status" value="1"/>
</dbReference>
<dbReference type="PROSITE" id="PS00211">
    <property type="entry name" value="ABC_TRANSPORTER_1"/>
    <property type="match status" value="1"/>
</dbReference>
<dbReference type="EMBL" id="KE356561">
    <property type="protein sequence ID" value="ERG97257.1"/>
    <property type="molecule type" value="Genomic_DNA"/>
</dbReference>
<gene>
    <name evidence="9" type="ORF">J07HQW2_03743</name>
</gene>
<evidence type="ECO:0000259" key="8">
    <source>
        <dbReference type="PROSITE" id="PS50893"/>
    </source>
</evidence>
<protein>
    <submittedName>
        <fullName evidence="9">ABC-type phosphate/phosphonate transport system, ATPase component</fullName>
    </submittedName>
</protein>
<evidence type="ECO:0000256" key="1">
    <source>
        <dbReference type="ARBA" id="ARBA00022448"/>
    </source>
</evidence>
<keyword evidence="3" id="KW-0547">Nucleotide-binding</keyword>
<proteinExistence type="predicted"/>
<dbReference type="GO" id="GO:0005524">
    <property type="term" value="F:ATP binding"/>
    <property type="evidence" value="ECO:0007669"/>
    <property type="project" value="UniProtKB-KW"/>
</dbReference>
<dbReference type="InterPro" id="IPR027417">
    <property type="entry name" value="P-loop_NTPase"/>
</dbReference>
<dbReference type="Gene3D" id="3.40.50.300">
    <property type="entry name" value="P-loop containing nucleotide triphosphate hydrolases"/>
    <property type="match status" value="1"/>
</dbReference>
<keyword evidence="1" id="KW-0813">Transport</keyword>
<keyword evidence="4" id="KW-0067">ATP-binding</keyword>
<evidence type="ECO:0000256" key="2">
    <source>
        <dbReference type="ARBA" id="ARBA00022475"/>
    </source>
</evidence>
<dbReference type="SUPFAM" id="SSF52540">
    <property type="entry name" value="P-loop containing nucleoside triphosphate hydrolases"/>
    <property type="match status" value="1"/>
</dbReference>
<accession>U1PTW7</accession>
<feature type="region of interest" description="Disordered" evidence="7">
    <location>
        <begin position="244"/>
        <end position="285"/>
    </location>
</feature>
<evidence type="ECO:0000256" key="4">
    <source>
        <dbReference type="ARBA" id="ARBA00022840"/>
    </source>
</evidence>
<evidence type="ECO:0000256" key="5">
    <source>
        <dbReference type="ARBA" id="ARBA00022967"/>
    </source>
</evidence>
<dbReference type="CDD" id="cd03256">
    <property type="entry name" value="ABC_PhnC_transporter"/>
    <property type="match status" value="1"/>
</dbReference>
<dbReference type="InterPro" id="IPR017871">
    <property type="entry name" value="ABC_transporter-like_CS"/>
</dbReference>